<dbReference type="EC" id="3.2.1.14" evidence="3"/>
<keyword evidence="7" id="KW-0119">Carbohydrate metabolism</keyword>
<reference evidence="13 14" key="1">
    <citation type="submission" date="2018-06" db="EMBL/GenBank/DDBJ databases">
        <title>Whole genome sequencing of Candida tropicalis (genome annotated by CSBL at Korea University).</title>
        <authorList>
            <person name="Ahn J."/>
        </authorList>
    </citation>
    <scope>NUCLEOTIDE SEQUENCE [LARGE SCALE GENOMIC DNA]</scope>
    <source>
        <strain evidence="13 14">ATCC 20962</strain>
    </source>
</reference>
<dbReference type="InterPro" id="IPR001579">
    <property type="entry name" value="Glyco_hydro_18_chit_AS"/>
</dbReference>
<evidence type="ECO:0000256" key="4">
    <source>
        <dbReference type="ARBA" id="ARBA00022525"/>
    </source>
</evidence>
<dbReference type="CDD" id="cd06548">
    <property type="entry name" value="GH18_chitinase"/>
    <property type="match status" value="1"/>
</dbReference>
<dbReference type="PROSITE" id="PS01095">
    <property type="entry name" value="GH18_1"/>
    <property type="match status" value="1"/>
</dbReference>
<dbReference type="SUPFAM" id="SSF54556">
    <property type="entry name" value="Chitinase insertion domain"/>
    <property type="match status" value="1"/>
</dbReference>
<dbReference type="SMART" id="SM00636">
    <property type="entry name" value="Glyco_18"/>
    <property type="match status" value="1"/>
</dbReference>
<dbReference type="SUPFAM" id="SSF51445">
    <property type="entry name" value="(Trans)glycosidases"/>
    <property type="match status" value="1"/>
</dbReference>
<dbReference type="GO" id="GO:0006032">
    <property type="term" value="P:chitin catabolic process"/>
    <property type="evidence" value="ECO:0007669"/>
    <property type="project" value="UniProtKB-KW"/>
</dbReference>
<dbReference type="InterPro" id="IPR017853">
    <property type="entry name" value="GH"/>
</dbReference>
<dbReference type="AlphaFoldDB" id="A0A367XLW9"/>
<dbReference type="InterPro" id="IPR050314">
    <property type="entry name" value="Glycosyl_Hydrlase_18"/>
</dbReference>
<evidence type="ECO:0000256" key="2">
    <source>
        <dbReference type="ARBA" id="ARBA00004613"/>
    </source>
</evidence>
<dbReference type="GO" id="GO:0008061">
    <property type="term" value="F:chitin binding"/>
    <property type="evidence" value="ECO:0007669"/>
    <property type="project" value="InterPro"/>
</dbReference>
<keyword evidence="9" id="KW-0624">Polysaccharide degradation</keyword>
<comment type="catalytic activity">
    <reaction evidence="1">
        <text>Random endo-hydrolysis of N-acetyl-beta-D-glucosaminide (1-&gt;4)-beta-linkages in chitin and chitodextrins.</text>
        <dbReference type="EC" id="3.2.1.14"/>
    </reaction>
</comment>
<dbReference type="Proteomes" id="UP000253472">
    <property type="component" value="Unassembled WGS sequence"/>
</dbReference>
<evidence type="ECO:0000256" key="5">
    <source>
        <dbReference type="ARBA" id="ARBA00022801"/>
    </source>
</evidence>
<dbReference type="OrthoDB" id="76388at2759"/>
<dbReference type="FunFam" id="3.20.20.80:FF:000075">
    <property type="entry name" value="Sporulation-specific chitinase"/>
    <property type="match status" value="1"/>
</dbReference>
<evidence type="ECO:0000256" key="9">
    <source>
        <dbReference type="ARBA" id="ARBA00023326"/>
    </source>
</evidence>
<keyword evidence="8 10" id="KW-0326">Glycosidase</keyword>
<comment type="subcellular location">
    <subcellularLocation>
        <location evidence="2">Secreted</location>
    </subcellularLocation>
</comment>
<dbReference type="STRING" id="5486.A0A367XLW9"/>
<sequence>MCHKMMDRFQQRLQLHKEKPIFKTCVYFSNWSVYQKKHFPQDIPIKYYTHIFYAFILIDEATGKVKFSDEWCDLQMPQPAPNQANLGNLKQFYEMKKANRNLKLIMSVGGWGTCHQFESIVQDDKKLNNFVTSAIDFVETYGFDGIDIDWEYPKTPADACKFVELLATLRKHMPQKYLLTIAAPGGKDNIDVLHVEDMDQYLSFWNLMCYDFAGEGWSGKTGFHSNLFGDNGDNCLNASDVVQAYILRGVAPSKLVMGMPLYGRVFHGVAKPEVGLPFTKEHAPGCVETDIVDYKKIDGNFDVELFDSRKVAAIKYDSKRKQLVTYDNPQSAAIKGSFVRLNKLGGGMWWDSAGDVSDDGSLVKHFVEQLGGTEVLDKSNNNVDHCSSYLKL</sequence>
<dbReference type="GO" id="GO:0008843">
    <property type="term" value="F:endochitinase activity"/>
    <property type="evidence" value="ECO:0007669"/>
    <property type="project" value="UniProtKB-EC"/>
</dbReference>
<dbReference type="InterPro" id="IPR001223">
    <property type="entry name" value="Glyco_hydro18_cat"/>
</dbReference>
<accession>A0A367XLW9</accession>
<dbReference type="PANTHER" id="PTHR11177">
    <property type="entry name" value="CHITINASE"/>
    <property type="match status" value="1"/>
</dbReference>
<proteinExistence type="inferred from homology"/>
<dbReference type="PROSITE" id="PS51910">
    <property type="entry name" value="GH18_2"/>
    <property type="match status" value="1"/>
</dbReference>
<dbReference type="InterPro" id="IPR011583">
    <property type="entry name" value="Chitinase_II/V-like_cat"/>
</dbReference>
<evidence type="ECO:0000256" key="1">
    <source>
        <dbReference type="ARBA" id="ARBA00000822"/>
    </source>
</evidence>
<name>A0A367XLW9_9ASCO</name>
<dbReference type="EMBL" id="QLNQ01000030">
    <property type="protein sequence ID" value="RCK54646.1"/>
    <property type="molecule type" value="Genomic_DNA"/>
</dbReference>
<evidence type="ECO:0000256" key="11">
    <source>
        <dbReference type="RuleBase" id="RU004453"/>
    </source>
</evidence>
<evidence type="ECO:0000256" key="8">
    <source>
        <dbReference type="ARBA" id="ARBA00023295"/>
    </source>
</evidence>
<dbReference type="Gene3D" id="3.20.20.80">
    <property type="entry name" value="Glycosidases"/>
    <property type="match status" value="1"/>
</dbReference>
<dbReference type="Gene3D" id="3.10.50.10">
    <property type="match status" value="1"/>
</dbReference>
<evidence type="ECO:0000313" key="13">
    <source>
        <dbReference type="EMBL" id="RCK54646.1"/>
    </source>
</evidence>
<evidence type="ECO:0000256" key="7">
    <source>
        <dbReference type="ARBA" id="ARBA00023277"/>
    </source>
</evidence>
<keyword evidence="5 10" id="KW-0378">Hydrolase</keyword>
<keyword evidence="14" id="KW-1185">Reference proteome</keyword>
<dbReference type="GO" id="GO:0005576">
    <property type="term" value="C:extracellular region"/>
    <property type="evidence" value="ECO:0007669"/>
    <property type="project" value="UniProtKB-SubCell"/>
</dbReference>
<dbReference type="Pfam" id="PF00704">
    <property type="entry name" value="Glyco_hydro_18"/>
    <property type="match status" value="1"/>
</dbReference>
<keyword evidence="4" id="KW-0964">Secreted</keyword>
<evidence type="ECO:0000256" key="6">
    <source>
        <dbReference type="ARBA" id="ARBA00023024"/>
    </source>
</evidence>
<feature type="domain" description="GH18" evidence="12">
    <location>
        <begin position="22"/>
        <end position="373"/>
    </location>
</feature>
<evidence type="ECO:0000256" key="3">
    <source>
        <dbReference type="ARBA" id="ARBA00012729"/>
    </source>
</evidence>
<dbReference type="PANTHER" id="PTHR11177:SF317">
    <property type="entry name" value="CHITINASE 12-RELATED"/>
    <property type="match status" value="1"/>
</dbReference>
<gene>
    <name evidence="13" type="primary">CHT4_1</name>
    <name evidence="13" type="ORF">Cantr_03807</name>
</gene>
<comment type="caution">
    <text evidence="13">The sequence shown here is derived from an EMBL/GenBank/DDBJ whole genome shotgun (WGS) entry which is preliminary data.</text>
</comment>
<evidence type="ECO:0000313" key="14">
    <source>
        <dbReference type="Proteomes" id="UP000253472"/>
    </source>
</evidence>
<evidence type="ECO:0000259" key="12">
    <source>
        <dbReference type="PROSITE" id="PS51910"/>
    </source>
</evidence>
<protein>
    <recommendedName>
        <fullName evidence="3">chitinase</fullName>
        <ecNumber evidence="3">3.2.1.14</ecNumber>
    </recommendedName>
</protein>
<evidence type="ECO:0000256" key="10">
    <source>
        <dbReference type="RuleBase" id="RU000489"/>
    </source>
</evidence>
<dbReference type="GO" id="GO:0000272">
    <property type="term" value="P:polysaccharide catabolic process"/>
    <property type="evidence" value="ECO:0007669"/>
    <property type="project" value="UniProtKB-KW"/>
</dbReference>
<comment type="similarity">
    <text evidence="11">Belongs to the glycosyl hydrolase 18 family.</text>
</comment>
<organism evidence="13 14">
    <name type="scientific">Candida viswanathii</name>
    <dbReference type="NCBI Taxonomy" id="5486"/>
    <lineage>
        <taxon>Eukaryota</taxon>
        <taxon>Fungi</taxon>
        <taxon>Dikarya</taxon>
        <taxon>Ascomycota</taxon>
        <taxon>Saccharomycotina</taxon>
        <taxon>Pichiomycetes</taxon>
        <taxon>Debaryomycetaceae</taxon>
        <taxon>Candida/Lodderomyces clade</taxon>
        <taxon>Candida</taxon>
    </lineage>
</organism>
<keyword evidence="6" id="KW-0146">Chitin degradation</keyword>
<dbReference type="InterPro" id="IPR029070">
    <property type="entry name" value="Chitinase_insertion_sf"/>
</dbReference>